<evidence type="ECO:0000313" key="1">
    <source>
        <dbReference type="EMBL" id="RDL33110.1"/>
    </source>
</evidence>
<organism evidence="1 2">
    <name type="scientific">Venustampulla echinocandica</name>
    <dbReference type="NCBI Taxonomy" id="2656787"/>
    <lineage>
        <taxon>Eukaryota</taxon>
        <taxon>Fungi</taxon>
        <taxon>Dikarya</taxon>
        <taxon>Ascomycota</taxon>
        <taxon>Pezizomycotina</taxon>
        <taxon>Leotiomycetes</taxon>
        <taxon>Helotiales</taxon>
        <taxon>Pleuroascaceae</taxon>
        <taxon>Venustampulla</taxon>
    </lineage>
</organism>
<proteinExistence type="predicted"/>
<dbReference type="EMBL" id="NPIC01000009">
    <property type="protein sequence ID" value="RDL33110.1"/>
    <property type="molecule type" value="Genomic_DNA"/>
</dbReference>
<keyword evidence="2" id="KW-1185">Reference proteome</keyword>
<dbReference type="InterPro" id="IPR038883">
    <property type="entry name" value="AN11006-like"/>
</dbReference>
<dbReference type="AlphaFoldDB" id="A0A370TEP3"/>
<dbReference type="OrthoDB" id="5229512at2759"/>
<protein>
    <submittedName>
        <fullName evidence="1">Uncharacterized protein</fullName>
    </submittedName>
</protein>
<gene>
    <name evidence="1" type="ORF">BP5553_08549</name>
</gene>
<dbReference type="GeneID" id="43601398"/>
<dbReference type="PANTHER" id="PTHR42085">
    <property type="entry name" value="F-BOX DOMAIN-CONTAINING PROTEIN"/>
    <property type="match status" value="1"/>
</dbReference>
<dbReference type="PANTHER" id="PTHR42085:SF2">
    <property type="entry name" value="F-BOX DOMAIN-CONTAINING PROTEIN"/>
    <property type="match status" value="1"/>
</dbReference>
<dbReference type="Proteomes" id="UP000254866">
    <property type="component" value="Unassembled WGS sequence"/>
</dbReference>
<dbReference type="RefSeq" id="XP_031866603.1">
    <property type="nucleotide sequence ID" value="XM_032017172.1"/>
</dbReference>
<reference evidence="1 2" key="1">
    <citation type="journal article" date="2018" name="IMA Fungus">
        <title>IMA Genome-F 9: Draft genome sequence of Annulohypoxylon stygium, Aspergillus mulundensis, Berkeleyomyces basicola (syn. Thielaviopsis basicola), Ceratocystis smalleyi, two Cercospora beticola strains, Coleophoma cylindrospora, Fusarium fracticaudum, Phialophora cf. hyalina, and Morchella septimelata.</title>
        <authorList>
            <person name="Wingfield B.D."/>
            <person name="Bills G.F."/>
            <person name="Dong Y."/>
            <person name="Huang W."/>
            <person name="Nel W.J."/>
            <person name="Swalarsk-Parry B.S."/>
            <person name="Vaghefi N."/>
            <person name="Wilken P.M."/>
            <person name="An Z."/>
            <person name="de Beer Z.W."/>
            <person name="De Vos L."/>
            <person name="Chen L."/>
            <person name="Duong T.A."/>
            <person name="Gao Y."/>
            <person name="Hammerbacher A."/>
            <person name="Kikkert J.R."/>
            <person name="Li Y."/>
            <person name="Li H."/>
            <person name="Li K."/>
            <person name="Li Q."/>
            <person name="Liu X."/>
            <person name="Ma X."/>
            <person name="Naidoo K."/>
            <person name="Pethybridge S.J."/>
            <person name="Sun J."/>
            <person name="Steenkamp E.T."/>
            <person name="van der Nest M.A."/>
            <person name="van Wyk S."/>
            <person name="Wingfield M.J."/>
            <person name="Xiong C."/>
            <person name="Yue Q."/>
            <person name="Zhang X."/>
        </authorList>
    </citation>
    <scope>NUCLEOTIDE SEQUENCE [LARGE SCALE GENOMIC DNA]</scope>
    <source>
        <strain evidence="1 2">BP 5553</strain>
    </source>
</reference>
<name>A0A370TEP3_9HELO</name>
<accession>A0A370TEP3</accession>
<comment type="caution">
    <text evidence="1">The sequence shown here is derived from an EMBL/GenBank/DDBJ whole genome shotgun (WGS) entry which is preliminary data.</text>
</comment>
<sequence>MGNPEPLVKIKPFRFLDLPPDIRQEIYILTVASPDAGVVDLNPLHDEHRFPSFPHDLLLANQQIYHEIRSIYFSHNSFYLTIRHGHNKDLLPSLAPEFQDNRREIKSLHIWLQRWGANRFFLDSFAPAIEDMILNGKLRELEVVINHPETLRYTQMGSLELSENWRALKRICRDPYLETVKLKAHGVKNFMRRNVVPRSTGKHRDITWMLSEPD</sequence>
<evidence type="ECO:0000313" key="2">
    <source>
        <dbReference type="Proteomes" id="UP000254866"/>
    </source>
</evidence>